<dbReference type="Proteomes" id="UP000076552">
    <property type="component" value="Unassembled WGS sequence"/>
</dbReference>
<reference evidence="1 2" key="1">
    <citation type="submission" date="2015-06" db="EMBL/GenBank/DDBJ databases">
        <title>Survival trade-offs in plant roots during colonization by closely related pathogenic and mutualistic fungi.</title>
        <authorList>
            <person name="Hacquard S."/>
            <person name="Kracher B."/>
            <person name="Hiruma K."/>
            <person name="Weinman A."/>
            <person name="Muench P."/>
            <person name="Garrido Oter R."/>
            <person name="Ver Loren van Themaat E."/>
            <person name="Dallerey J.-F."/>
            <person name="Damm U."/>
            <person name="Henrissat B."/>
            <person name="Lespinet O."/>
            <person name="Thon M."/>
            <person name="Kemen E."/>
            <person name="McHardy A.C."/>
            <person name="Schulze-Lefert P."/>
            <person name="O'Connell R.J."/>
        </authorList>
    </citation>
    <scope>NUCLEOTIDE SEQUENCE [LARGE SCALE GENOMIC DNA]</scope>
    <source>
        <strain evidence="1 2">0861</strain>
    </source>
</reference>
<dbReference type="AlphaFoldDB" id="A0A166YH42"/>
<gene>
    <name evidence="1" type="ORF">CT0861_06343</name>
</gene>
<accession>A0A166YH42</accession>
<name>A0A166YH42_9PEZI</name>
<evidence type="ECO:0000313" key="2">
    <source>
        <dbReference type="Proteomes" id="UP000076552"/>
    </source>
</evidence>
<sequence>MSRLMHMHHSWRSSLLPLSRKHGSRLVVVAVSRHKTEILKLERSDTLDDILRTGTTNSVTAAIRNPMDGEAANLAYTYDTVY</sequence>
<organism evidence="1 2">
    <name type="scientific">Colletotrichum tofieldiae</name>
    <dbReference type="NCBI Taxonomy" id="708197"/>
    <lineage>
        <taxon>Eukaryota</taxon>
        <taxon>Fungi</taxon>
        <taxon>Dikarya</taxon>
        <taxon>Ascomycota</taxon>
        <taxon>Pezizomycotina</taxon>
        <taxon>Sordariomycetes</taxon>
        <taxon>Hypocreomycetidae</taxon>
        <taxon>Glomerellales</taxon>
        <taxon>Glomerellaceae</taxon>
        <taxon>Colletotrichum</taxon>
        <taxon>Colletotrichum spaethianum species complex</taxon>
    </lineage>
</organism>
<proteinExistence type="predicted"/>
<comment type="caution">
    <text evidence="1">The sequence shown here is derived from an EMBL/GenBank/DDBJ whole genome shotgun (WGS) entry which is preliminary data.</text>
</comment>
<keyword evidence="2" id="KW-1185">Reference proteome</keyword>
<dbReference type="EMBL" id="LFIV01000006">
    <property type="protein sequence ID" value="KZL77649.1"/>
    <property type="molecule type" value="Genomic_DNA"/>
</dbReference>
<evidence type="ECO:0000313" key="1">
    <source>
        <dbReference type="EMBL" id="KZL77649.1"/>
    </source>
</evidence>
<protein>
    <submittedName>
        <fullName evidence="1">Uncharacterized protein</fullName>
    </submittedName>
</protein>